<evidence type="ECO:0000259" key="1">
    <source>
        <dbReference type="Pfam" id="PF03016"/>
    </source>
</evidence>
<reference evidence="2" key="1">
    <citation type="submission" date="2021-09" db="EMBL/GenBank/DDBJ databases">
        <title>Genome of Aequorivita sp. strain F64183.</title>
        <authorList>
            <person name="Wang Y."/>
        </authorList>
    </citation>
    <scope>NUCLEOTIDE SEQUENCE</scope>
    <source>
        <strain evidence="2">F64183</strain>
    </source>
</reference>
<dbReference type="Pfam" id="PF03016">
    <property type="entry name" value="Exostosin_GT47"/>
    <property type="match status" value="1"/>
</dbReference>
<dbReference type="PANTHER" id="PTHR11062">
    <property type="entry name" value="EXOSTOSIN HEPARAN SULFATE GLYCOSYLTRANSFERASE -RELATED"/>
    <property type="match status" value="1"/>
</dbReference>
<organism evidence="2 3">
    <name type="scientific">Aequorivita xiaoshiensis</name>
    <dbReference type="NCBI Taxonomy" id="2874476"/>
    <lineage>
        <taxon>Bacteria</taxon>
        <taxon>Pseudomonadati</taxon>
        <taxon>Bacteroidota</taxon>
        <taxon>Flavobacteriia</taxon>
        <taxon>Flavobacteriales</taxon>
        <taxon>Flavobacteriaceae</taxon>
        <taxon>Aequorivita</taxon>
    </lineage>
</organism>
<dbReference type="EMBL" id="JAIRBB010000002">
    <property type="protein sequence ID" value="MCG2430479.1"/>
    <property type="molecule type" value="Genomic_DNA"/>
</dbReference>
<feature type="domain" description="Exostosin GT47" evidence="1">
    <location>
        <begin position="232"/>
        <end position="304"/>
    </location>
</feature>
<dbReference type="PANTHER" id="PTHR11062:SF95">
    <property type="entry name" value="EXOSTOSIN GT47 DOMAIN-CONTAINING PROTEIN"/>
    <property type="match status" value="1"/>
</dbReference>
<dbReference type="GO" id="GO:0016757">
    <property type="term" value="F:glycosyltransferase activity"/>
    <property type="evidence" value="ECO:0007669"/>
    <property type="project" value="InterPro"/>
</dbReference>
<accession>A0A9X1R3Q6</accession>
<gene>
    <name evidence="2" type="ORF">K8344_05055</name>
</gene>
<name>A0A9X1R3Q6_9FLAO</name>
<dbReference type="RefSeq" id="WP_237607276.1">
    <property type="nucleotide sequence ID" value="NZ_JAIRBB010000002.1"/>
</dbReference>
<protein>
    <submittedName>
        <fullName evidence="2">Glycosyltransferase family 47 protein</fullName>
    </submittedName>
</protein>
<dbReference type="InterPro" id="IPR004263">
    <property type="entry name" value="Exostosin"/>
</dbReference>
<evidence type="ECO:0000313" key="3">
    <source>
        <dbReference type="Proteomes" id="UP001139462"/>
    </source>
</evidence>
<keyword evidence="3" id="KW-1185">Reference proteome</keyword>
<dbReference type="AlphaFoldDB" id="A0A9X1R3Q6"/>
<dbReference type="Proteomes" id="UP001139462">
    <property type="component" value="Unassembled WGS sequence"/>
</dbReference>
<comment type="caution">
    <text evidence="2">The sequence shown here is derived from an EMBL/GenBank/DDBJ whole genome shotgun (WGS) entry which is preliminary data.</text>
</comment>
<sequence>MKLYYPKAHYDKSSRGQLFPLLKPFIKGDDFTDAQRIQVYGVSEKDFEFTDKMEEADLVILTMAWNYYVNTNNTNLAVSQVKKAESFGKKIIIWNLSDFGIRIPYYKNSIILRRSGYKSKFKNNEYSLSSFIDDPLQKYFNTSKVPLNSYNPIPIIGFCGQANHSLVNAKKEIFNTVLRNLKFYTGLTLFEPQQILSTSFLRASVLNTFQESNNIVSNFIFREKYRAGVTKNKDTHLTTIEFYNNLKNSDYIVCVRGAGNFSVRFYEALAMGRIPVFINTDCSLPFNDSIDWKKHLVWVEYKDRHLVVQKVLDFHNNLSALDFVNLQYSNRKLWEEKLTLGGFFREFLNFLNAQ</sequence>
<evidence type="ECO:0000313" key="2">
    <source>
        <dbReference type="EMBL" id="MCG2430479.1"/>
    </source>
</evidence>
<proteinExistence type="predicted"/>
<dbReference type="InterPro" id="IPR040911">
    <property type="entry name" value="Exostosin_GT47"/>
</dbReference>